<reference evidence="1" key="1">
    <citation type="journal article" date="2020" name="Stud. Mycol.">
        <title>101 Dothideomycetes genomes: a test case for predicting lifestyles and emergence of pathogens.</title>
        <authorList>
            <person name="Haridas S."/>
            <person name="Albert R."/>
            <person name="Binder M."/>
            <person name="Bloem J."/>
            <person name="Labutti K."/>
            <person name="Salamov A."/>
            <person name="Andreopoulos B."/>
            <person name="Baker S."/>
            <person name="Barry K."/>
            <person name="Bills G."/>
            <person name="Bluhm B."/>
            <person name="Cannon C."/>
            <person name="Castanera R."/>
            <person name="Culley D."/>
            <person name="Daum C."/>
            <person name="Ezra D."/>
            <person name="Gonzalez J."/>
            <person name="Henrissat B."/>
            <person name="Kuo A."/>
            <person name="Liang C."/>
            <person name="Lipzen A."/>
            <person name="Lutzoni F."/>
            <person name="Magnuson J."/>
            <person name="Mondo S."/>
            <person name="Nolan M."/>
            <person name="Ohm R."/>
            <person name="Pangilinan J."/>
            <person name="Park H.-J."/>
            <person name="Ramirez L."/>
            <person name="Alfaro M."/>
            <person name="Sun H."/>
            <person name="Tritt A."/>
            <person name="Yoshinaga Y."/>
            <person name="Zwiers L.-H."/>
            <person name="Turgeon B."/>
            <person name="Goodwin S."/>
            <person name="Spatafora J."/>
            <person name="Crous P."/>
            <person name="Grigoriev I."/>
        </authorList>
    </citation>
    <scope>NUCLEOTIDE SEQUENCE</scope>
    <source>
        <strain evidence="1">CBS 262.69</strain>
    </source>
</reference>
<dbReference type="Proteomes" id="UP000799640">
    <property type="component" value="Unassembled WGS sequence"/>
</dbReference>
<evidence type="ECO:0000313" key="1">
    <source>
        <dbReference type="EMBL" id="KAF2400104.1"/>
    </source>
</evidence>
<dbReference type="AlphaFoldDB" id="A0A6G1HVZ2"/>
<evidence type="ECO:0000313" key="2">
    <source>
        <dbReference type="Proteomes" id="UP000799640"/>
    </source>
</evidence>
<dbReference type="EMBL" id="ML996696">
    <property type="protein sequence ID" value="KAF2400104.1"/>
    <property type="molecule type" value="Genomic_DNA"/>
</dbReference>
<protein>
    <submittedName>
        <fullName evidence="1">Uncharacterized protein</fullName>
    </submittedName>
</protein>
<keyword evidence="2" id="KW-1185">Reference proteome</keyword>
<gene>
    <name evidence="1" type="ORF">EJ06DRAFT_46933</name>
</gene>
<proteinExistence type="predicted"/>
<name>A0A6G1HVZ2_9PEZI</name>
<organism evidence="1 2">
    <name type="scientific">Trichodelitschia bisporula</name>
    <dbReference type="NCBI Taxonomy" id="703511"/>
    <lineage>
        <taxon>Eukaryota</taxon>
        <taxon>Fungi</taxon>
        <taxon>Dikarya</taxon>
        <taxon>Ascomycota</taxon>
        <taxon>Pezizomycotina</taxon>
        <taxon>Dothideomycetes</taxon>
        <taxon>Dothideomycetes incertae sedis</taxon>
        <taxon>Phaeotrichales</taxon>
        <taxon>Phaeotrichaceae</taxon>
        <taxon>Trichodelitschia</taxon>
    </lineage>
</organism>
<sequence>MGKARLRCSLGPERAGVRMLGESWQAPASPSVGQYAPRLNLWVLFLPPPPPLVSSLFFTNTLYGLFVLSSSATRAGPRFSCSGLLGPPRSFLSSAKCSHSLSSKQNTSTKEHSGQAQATVSSFLGYNRPLRARSRNRCVNRPLANPQHEGCGHSLTCGCGQRWVCACAPSR</sequence>
<accession>A0A6G1HVZ2</accession>